<evidence type="ECO:0000313" key="5">
    <source>
        <dbReference type="Proteomes" id="UP000032254"/>
    </source>
</evidence>
<dbReference type="GeneID" id="301306146"/>
<keyword evidence="2" id="KW-1133">Transmembrane helix</keyword>
<sequence>MRTLRILAAALVAACLVALPAGPAAAHGGKLKLSVGGDGAGGVTVLAVYSDGHRLDQPVRLTLTAKGEGDRTAGPVQLEMAGEGQGFYSSGPLLSPGRWRVTVTAPAPYKTSATATVQARPAQTPPAPRPVAVQSAPDARDRSGGGWWTYAAGGLVAVALLAAVPLLLVRRRRPAGPGGPAA</sequence>
<keyword evidence="5" id="KW-1185">Reference proteome</keyword>
<dbReference type="PATRIC" id="fig|47853.6.peg.3981"/>
<keyword evidence="2" id="KW-0472">Membrane</keyword>
<gene>
    <name evidence="4" type="ORF">TK50_19020</name>
</gene>
<protein>
    <recommendedName>
        <fullName evidence="6">CopC domain-containing protein</fullName>
    </recommendedName>
</protein>
<dbReference type="AlphaFoldDB" id="A0A0D0WVH4"/>
<dbReference type="Proteomes" id="UP000032254">
    <property type="component" value="Unassembled WGS sequence"/>
</dbReference>
<evidence type="ECO:0000313" key="4">
    <source>
        <dbReference type="EMBL" id="KIR63006.1"/>
    </source>
</evidence>
<accession>A0A0D0WVH4</accession>
<evidence type="ECO:0000256" key="3">
    <source>
        <dbReference type="SAM" id="SignalP"/>
    </source>
</evidence>
<feature type="transmembrane region" description="Helical" evidence="2">
    <location>
        <begin position="147"/>
        <end position="169"/>
    </location>
</feature>
<feature type="signal peptide" evidence="3">
    <location>
        <begin position="1"/>
        <end position="26"/>
    </location>
</feature>
<dbReference type="EMBL" id="JXSX01000002">
    <property type="protein sequence ID" value="KIR63006.1"/>
    <property type="molecule type" value="Genomic_DNA"/>
</dbReference>
<proteinExistence type="predicted"/>
<organism evidence="4 5">
    <name type="scientific">Micromonospora haikouensis</name>
    <dbReference type="NCBI Taxonomy" id="686309"/>
    <lineage>
        <taxon>Bacteria</taxon>
        <taxon>Bacillati</taxon>
        <taxon>Actinomycetota</taxon>
        <taxon>Actinomycetes</taxon>
        <taxon>Micromonosporales</taxon>
        <taxon>Micromonosporaceae</taxon>
        <taxon>Micromonospora</taxon>
    </lineage>
</organism>
<feature type="chain" id="PRO_5002240569" description="CopC domain-containing protein" evidence="3">
    <location>
        <begin position="27"/>
        <end position="182"/>
    </location>
</feature>
<dbReference type="RefSeq" id="WP_043965557.1">
    <property type="nucleotide sequence ID" value="NZ_JBEZEN010000002.1"/>
</dbReference>
<name>A0A0D0WVH4_9ACTN</name>
<evidence type="ECO:0000256" key="2">
    <source>
        <dbReference type="SAM" id="Phobius"/>
    </source>
</evidence>
<keyword evidence="2" id="KW-0812">Transmembrane</keyword>
<comment type="caution">
    <text evidence="4">The sequence shown here is derived from an EMBL/GenBank/DDBJ whole genome shotgun (WGS) entry which is preliminary data.</text>
</comment>
<evidence type="ECO:0008006" key="6">
    <source>
        <dbReference type="Google" id="ProtNLM"/>
    </source>
</evidence>
<keyword evidence="3" id="KW-0732">Signal</keyword>
<evidence type="ECO:0000256" key="1">
    <source>
        <dbReference type="SAM" id="MobiDB-lite"/>
    </source>
</evidence>
<feature type="region of interest" description="Disordered" evidence="1">
    <location>
        <begin position="115"/>
        <end position="139"/>
    </location>
</feature>
<dbReference type="OrthoDB" id="4258031at2"/>
<reference evidence="4 5" key="1">
    <citation type="submission" date="2015-01" db="EMBL/GenBank/DDBJ databases">
        <title>Sequencing and annotation of Micromonospora carbonacea strain JXNU-1 genome.</title>
        <authorList>
            <person name="Long Z."/>
            <person name="Huang Y."/>
            <person name="Jiang Y."/>
        </authorList>
    </citation>
    <scope>NUCLEOTIDE SEQUENCE [LARGE SCALE GENOMIC DNA]</scope>
    <source>
        <strain evidence="4 5">JXNU-1</strain>
    </source>
</reference>